<dbReference type="Gene3D" id="2.30.110.10">
    <property type="entry name" value="Electron Transport, Fmn-binding Protein, Chain A"/>
    <property type="match status" value="1"/>
</dbReference>
<dbReference type="SUPFAM" id="SSF50475">
    <property type="entry name" value="FMN-binding split barrel"/>
    <property type="match status" value="1"/>
</dbReference>
<evidence type="ECO:0000313" key="3">
    <source>
        <dbReference type="EMBL" id="MFB9675135.1"/>
    </source>
</evidence>
<dbReference type="InterPro" id="IPR012349">
    <property type="entry name" value="Split_barrel_FMN-bd"/>
</dbReference>
<organism evidence="3 4">
    <name type="scientific">Streptosporangium vulgare</name>
    <dbReference type="NCBI Taxonomy" id="46190"/>
    <lineage>
        <taxon>Bacteria</taxon>
        <taxon>Bacillati</taxon>
        <taxon>Actinomycetota</taxon>
        <taxon>Actinomycetes</taxon>
        <taxon>Streptosporangiales</taxon>
        <taxon>Streptosporangiaceae</taxon>
        <taxon>Streptosporangium</taxon>
    </lineage>
</organism>
<keyword evidence="4" id="KW-1185">Reference proteome</keyword>
<evidence type="ECO:0000256" key="1">
    <source>
        <dbReference type="ARBA" id="ARBA00023002"/>
    </source>
</evidence>
<proteinExistence type="predicted"/>
<protein>
    <submittedName>
        <fullName evidence="3">Pyridoxamine 5'-phosphate oxidase family protein</fullName>
    </submittedName>
</protein>
<name>A0ABV5T9P5_9ACTN</name>
<accession>A0ABV5T9P5</accession>
<dbReference type="InterPro" id="IPR011576">
    <property type="entry name" value="Pyridox_Oxase_N"/>
</dbReference>
<evidence type="ECO:0000259" key="2">
    <source>
        <dbReference type="Pfam" id="PF01243"/>
    </source>
</evidence>
<gene>
    <name evidence="3" type="ORF">ACFFRH_06515</name>
</gene>
<reference evidence="3 4" key="1">
    <citation type="submission" date="2024-09" db="EMBL/GenBank/DDBJ databases">
        <authorList>
            <person name="Sun Q."/>
            <person name="Mori K."/>
        </authorList>
    </citation>
    <scope>NUCLEOTIDE SEQUENCE [LARGE SCALE GENOMIC DNA]</scope>
    <source>
        <strain evidence="3 4">JCM 3028</strain>
    </source>
</reference>
<dbReference type="InterPro" id="IPR052019">
    <property type="entry name" value="F420H2_bilvrd_red/Heme_oxyg"/>
</dbReference>
<keyword evidence="1" id="KW-0560">Oxidoreductase</keyword>
<dbReference type="EMBL" id="JBHMBS010000002">
    <property type="protein sequence ID" value="MFB9675135.1"/>
    <property type="molecule type" value="Genomic_DNA"/>
</dbReference>
<sequence length="177" mass="19433">MSTTYPEAELEVRYSEPGVEPTSWRETLDLLETAELFWLTTVRADGRPHVTPVVAVWHDDAVYFTTASIEQKMRNLEHSGKVAVTTGNNLWTKGLDVVVEGVATEVTAPEALPGIVEAFDAKYGAHNSWSLELVDDVAQVAGHPAVVFRIEPVKVFAFGKEPPAQTRYRFTGTSASS</sequence>
<dbReference type="RefSeq" id="WP_344745847.1">
    <property type="nucleotide sequence ID" value="NZ_BAAAWW010000077.1"/>
</dbReference>
<comment type="caution">
    <text evidence="3">The sequence shown here is derived from an EMBL/GenBank/DDBJ whole genome shotgun (WGS) entry which is preliminary data.</text>
</comment>
<feature type="domain" description="Pyridoxamine 5'-phosphate oxidase N-terminal" evidence="2">
    <location>
        <begin position="26"/>
        <end position="156"/>
    </location>
</feature>
<dbReference type="PANTHER" id="PTHR35176:SF4">
    <property type="entry name" value="PYRIDOXAMINE 5'-PHOSPHATE OXIDASE-RELATED FMN-BINDING"/>
    <property type="match status" value="1"/>
</dbReference>
<evidence type="ECO:0000313" key="4">
    <source>
        <dbReference type="Proteomes" id="UP001589610"/>
    </source>
</evidence>
<dbReference type="Pfam" id="PF01243">
    <property type="entry name" value="PNPOx_N"/>
    <property type="match status" value="1"/>
</dbReference>
<dbReference type="Proteomes" id="UP001589610">
    <property type="component" value="Unassembled WGS sequence"/>
</dbReference>
<dbReference type="PANTHER" id="PTHR35176">
    <property type="entry name" value="HEME OXYGENASE HI_0854-RELATED"/>
    <property type="match status" value="1"/>
</dbReference>